<dbReference type="OrthoDB" id="1624331at2759"/>
<proteinExistence type="predicted"/>
<feature type="region of interest" description="Disordered" evidence="1">
    <location>
        <begin position="33"/>
        <end position="70"/>
    </location>
</feature>
<evidence type="ECO:0000256" key="1">
    <source>
        <dbReference type="SAM" id="MobiDB-lite"/>
    </source>
</evidence>
<dbReference type="PANTHER" id="PTHR46554">
    <property type="entry name" value="MEDIATOR OF RNA POLYMERASE II TRANSCRIPTION SUBUNIT 26A-RELATED"/>
    <property type="match status" value="1"/>
</dbReference>
<name>A0A5N6QFC8_9ROSI</name>
<evidence type="ECO:0000313" key="2">
    <source>
        <dbReference type="EMBL" id="KAE7998018.1"/>
    </source>
</evidence>
<dbReference type="AlphaFoldDB" id="A0A5N6QFC8"/>
<evidence type="ECO:0000313" key="3">
    <source>
        <dbReference type="Proteomes" id="UP000327013"/>
    </source>
</evidence>
<dbReference type="PANTHER" id="PTHR46554:SF2">
    <property type="entry name" value="TFIIS N-TERMINAL DOMAIN-CONTAINING PROTEIN"/>
    <property type="match status" value="1"/>
</dbReference>
<accession>A0A5N6QFC8</accession>
<sequence length="134" mass="15250">MDVHSSCKNPSMSSSCMNGTAAEKPRLAFKIKLPPAHNKEKKPCNAIKDREDEKPVPASSSGMNGVAKAADKSCLEKHRMDEELIELKLEATKRKLHQRYQQAQNSKRKIQLVDVKDIPKPENVAKRPKRQYKW</sequence>
<dbReference type="Proteomes" id="UP000327013">
    <property type="component" value="Chromosome 1"/>
</dbReference>
<organism evidence="2 3">
    <name type="scientific">Carpinus fangiana</name>
    <dbReference type="NCBI Taxonomy" id="176857"/>
    <lineage>
        <taxon>Eukaryota</taxon>
        <taxon>Viridiplantae</taxon>
        <taxon>Streptophyta</taxon>
        <taxon>Embryophyta</taxon>
        <taxon>Tracheophyta</taxon>
        <taxon>Spermatophyta</taxon>
        <taxon>Magnoliopsida</taxon>
        <taxon>eudicotyledons</taxon>
        <taxon>Gunneridae</taxon>
        <taxon>Pentapetalae</taxon>
        <taxon>rosids</taxon>
        <taxon>fabids</taxon>
        <taxon>Fagales</taxon>
        <taxon>Betulaceae</taxon>
        <taxon>Carpinus</taxon>
    </lineage>
</organism>
<feature type="compositionally biased region" description="Basic and acidic residues" evidence="1">
    <location>
        <begin position="37"/>
        <end position="55"/>
    </location>
</feature>
<gene>
    <name evidence="2" type="ORF">FH972_002597</name>
</gene>
<reference evidence="2 3" key="1">
    <citation type="submission" date="2019-06" db="EMBL/GenBank/DDBJ databases">
        <title>A chromosomal-level reference genome of Carpinus fangiana (Coryloideae, Betulaceae).</title>
        <authorList>
            <person name="Yang X."/>
            <person name="Wang Z."/>
            <person name="Zhang L."/>
            <person name="Hao G."/>
            <person name="Liu J."/>
            <person name="Yang Y."/>
        </authorList>
    </citation>
    <scope>NUCLEOTIDE SEQUENCE [LARGE SCALE GENOMIC DNA]</scope>
    <source>
        <strain evidence="2">Cfa_2016G</strain>
        <tissue evidence="2">Leaf</tissue>
    </source>
</reference>
<feature type="compositionally biased region" description="Low complexity" evidence="1">
    <location>
        <begin position="1"/>
        <end position="18"/>
    </location>
</feature>
<protein>
    <submittedName>
        <fullName evidence="2">Uncharacterized protein</fullName>
    </submittedName>
</protein>
<dbReference type="EMBL" id="CM017321">
    <property type="protein sequence ID" value="KAE7998018.1"/>
    <property type="molecule type" value="Genomic_DNA"/>
</dbReference>
<keyword evidence="3" id="KW-1185">Reference proteome</keyword>
<feature type="region of interest" description="Disordered" evidence="1">
    <location>
        <begin position="1"/>
        <end position="21"/>
    </location>
</feature>